<dbReference type="AlphaFoldDB" id="M5EZY2"/>
<organism evidence="1 2">
    <name type="scientific">Mesorhizobium metallidurans STM 2683</name>
    <dbReference type="NCBI Taxonomy" id="1297569"/>
    <lineage>
        <taxon>Bacteria</taxon>
        <taxon>Pseudomonadati</taxon>
        <taxon>Pseudomonadota</taxon>
        <taxon>Alphaproteobacteria</taxon>
        <taxon>Hyphomicrobiales</taxon>
        <taxon>Phyllobacteriaceae</taxon>
        <taxon>Mesorhizobium</taxon>
    </lineage>
</organism>
<reference evidence="1 2" key="1">
    <citation type="submission" date="2013-02" db="EMBL/GenBank/DDBJ databases">
        <authorList>
            <person name="Genoscope - CEA"/>
        </authorList>
    </citation>
    <scope>NUCLEOTIDE SEQUENCE [LARGE SCALE GENOMIC DNA]</scope>
    <source>
        <strain evidence="1 2">STM 2683</strain>
    </source>
</reference>
<dbReference type="Proteomes" id="UP000012062">
    <property type="component" value="Unassembled WGS sequence"/>
</dbReference>
<dbReference type="InterPro" id="IPR036291">
    <property type="entry name" value="NAD(P)-bd_dom_sf"/>
</dbReference>
<gene>
    <name evidence="1" type="ORF">MESS2_p170006</name>
</gene>
<dbReference type="SUPFAM" id="SSF51735">
    <property type="entry name" value="NAD(P)-binding Rossmann-fold domains"/>
    <property type="match status" value="1"/>
</dbReference>
<name>M5EZY2_9HYPH</name>
<sequence>MDLSDGTAERIVTVFGGTGFLGRRLVQSLLEKKLR</sequence>
<evidence type="ECO:0000313" key="1">
    <source>
        <dbReference type="EMBL" id="CCV09485.1"/>
    </source>
</evidence>
<proteinExistence type="predicted"/>
<dbReference type="EMBL" id="CAUM01000180">
    <property type="protein sequence ID" value="CCV09485.1"/>
    <property type="molecule type" value="Genomic_DNA"/>
</dbReference>
<evidence type="ECO:0000313" key="2">
    <source>
        <dbReference type="Proteomes" id="UP000012062"/>
    </source>
</evidence>
<comment type="caution">
    <text evidence="1">The sequence shown here is derived from an EMBL/GenBank/DDBJ whole genome shotgun (WGS) entry which is preliminary data.</text>
</comment>
<protein>
    <submittedName>
        <fullName evidence="1">Uncharacterized protein</fullName>
    </submittedName>
</protein>
<keyword evidence="2" id="KW-1185">Reference proteome</keyword>
<dbReference type="Gene3D" id="3.40.50.720">
    <property type="entry name" value="NAD(P)-binding Rossmann-like Domain"/>
    <property type="match status" value="1"/>
</dbReference>
<accession>M5EZY2</accession>